<proteinExistence type="predicted"/>
<gene>
    <name evidence="1" type="ORF">DE8555_0669</name>
    <name evidence="2" type="ORF">ERS514851_00080</name>
</gene>
<evidence type="ECO:0000313" key="3">
    <source>
        <dbReference type="Proteomes" id="UP000069876"/>
    </source>
</evidence>
<dbReference type="Proteomes" id="UP000069876">
    <property type="component" value="Unassembled WGS sequence"/>
</dbReference>
<dbReference type="AlphaFoldDB" id="A0AAD2J6N3"/>
<name>A0AAD2J6N3_NEIME</name>
<dbReference type="EMBL" id="FFEF01000001">
    <property type="protein sequence ID" value="CWT66787.1"/>
    <property type="molecule type" value="Genomic_DNA"/>
</dbReference>
<sequence>MSGQKLTAANLVSAIDSLKKNVNYNYVNSSNTHTIQIVHVEKPEGPIKIKRGDTETSISKQAIWRLADALSTGEPVNVDRVFGASYNFRSALEALLAHTPEIYWCKLQRIQPGLNKSEVVEGHKHIIWLPDRPHEKGVMKEYETDVVISEIPSNNVVYDALSLPSTHSEIDIDVKRRHVQIQIALSAIGFQLGFRTWIARNDQGISYGDKKIADLDGIVQKIESEKLISSFDGAVQAAMNIDCIWFRNGKLMPAVMEVEHSTGVRSGLARMKQLKDLLPPYANTRWVIVAPDEDRDKVFKEANVPMFKNLDTQYFPYSAVEELYSLCIRRKLTNKAVNEEFLDCFMEKCVM</sequence>
<dbReference type="Proteomes" id="UP000092966">
    <property type="component" value="Chromosome"/>
</dbReference>
<evidence type="ECO:0000313" key="4">
    <source>
        <dbReference type="Proteomes" id="UP000092966"/>
    </source>
</evidence>
<protein>
    <submittedName>
        <fullName evidence="2">Type II restriction enzyme NmeDIP</fullName>
    </submittedName>
</protein>
<dbReference type="EMBL" id="CP012393">
    <property type="protein sequence ID" value="ANW91234.1"/>
    <property type="molecule type" value="Genomic_DNA"/>
</dbReference>
<accession>A0AAD2J6N3</accession>
<reference evidence="2 3" key="2">
    <citation type="submission" date="2016-02" db="EMBL/GenBank/DDBJ databases">
        <authorList>
            <consortium name="Pathogen Informatics"/>
        </authorList>
    </citation>
    <scope>NUCLEOTIDE SEQUENCE [LARGE SCALE GENOMIC DNA]</scope>
    <source>
        <strain evidence="2 3">2842STDY5881531</strain>
    </source>
</reference>
<dbReference type="REBASE" id="152359">
    <property type="entry name" value="Nme8555ORF668P"/>
</dbReference>
<evidence type="ECO:0000313" key="1">
    <source>
        <dbReference type="EMBL" id="ANW91234.1"/>
    </source>
</evidence>
<evidence type="ECO:0000313" key="2">
    <source>
        <dbReference type="EMBL" id="CWT66787.1"/>
    </source>
</evidence>
<reference evidence="1 4" key="1">
    <citation type="submission" date="2015-07" db="EMBL/GenBank/DDBJ databases">
        <title>Comparative genome sequencing reveals within-host evolution of Neisseria meningitidis during.</title>
        <authorList>
            <person name="Klughammer J."/>
            <person name="Dittrich M."/>
            <person name="Mueller T."/>
            <person name="Blom J."/>
            <person name="Goesmann A."/>
            <person name="Vogel U."/>
            <person name="Frosch M."/>
            <person name="Bock C."/>
            <person name="Schoen C."/>
        </authorList>
    </citation>
    <scope>NUCLEOTIDE SEQUENCE [LARGE SCALE GENOMIC DNA]</scope>
    <source>
        <strain evidence="1 4">DE8555</strain>
    </source>
</reference>
<organism evidence="2 3">
    <name type="scientific">Neisseria meningitidis</name>
    <dbReference type="NCBI Taxonomy" id="487"/>
    <lineage>
        <taxon>Bacteria</taxon>
        <taxon>Pseudomonadati</taxon>
        <taxon>Pseudomonadota</taxon>
        <taxon>Betaproteobacteria</taxon>
        <taxon>Neisseriales</taxon>
        <taxon>Neisseriaceae</taxon>
        <taxon>Neisseria</taxon>
    </lineage>
</organism>